<protein>
    <submittedName>
        <fullName evidence="1">Uncharacterized protein</fullName>
    </submittedName>
</protein>
<organism evidence="1">
    <name type="scientific">marine metagenome</name>
    <dbReference type="NCBI Taxonomy" id="408172"/>
    <lineage>
        <taxon>unclassified sequences</taxon>
        <taxon>metagenomes</taxon>
        <taxon>ecological metagenomes</taxon>
    </lineage>
</organism>
<reference evidence="1" key="1">
    <citation type="submission" date="2018-05" db="EMBL/GenBank/DDBJ databases">
        <authorList>
            <person name="Lanie J.A."/>
            <person name="Ng W.-L."/>
            <person name="Kazmierczak K.M."/>
            <person name="Andrzejewski T.M."/>
            <person name="Davidsen T.M."/>
            <person name="Wayne K.J."/>
            <person name="Tettelin H."/>
            <person name="Glass J.I."/>
            <person name="Rusch D."/>
            <person name="Podicherti R."/>
            <person name="Tsui H.-C.T."/>
            <person name="Winkler M.E."/>
        </authorList>
    </citation>
    <scope>NUCLEOTIDE SEQUENCE</scope>
</reference>
<proteinExistence type="predicted"/>
<accession>A0A382P2L2</accession>
<feature type="non-terminal residue" evidence="1">
    <location>
        <position position="1"/>
    </location>
</feature>
<dbReference type="EMBL" id="UINC01104473">
    <property type="protein sequence ID" value="SVC67644.1"/>
    <property type="molecule type" value="Genomic_DNA"/>
</dbReference>
<gene>
    <name evidence="1" type="ORF">METZ01_LOCUS320498</name>
</gene>
<sequence>FGTVSFHQNEKSNLMEFCVGSQNGSNVSIFLEPNRWIS</sequence>
<evidence type="ECO:0000313" key="1">
    <source>
        <dbReference type="EMBL" id="SVC67644.1"/>
    </source>
</evidence>
<name>A0A382P2L2_9ZZZZ</name>
<dbReference type="AlphaFoldDB" id="A0A382P2L2"/>